<organism evidence="3">
    <name type="scientific">marine metagenome</name>
    <dbReference type="NCBI Taxonomy" id="408172"/>
    <lineage>
        <taxon>unclassified sequences</taxon>
        <taxon>metagenomes</taxon>
        <taxon>ecological metagenomes</taxon>
    </lineage>
</organism>
<dbReference type="InterPro" id="IPR013792">
    <property type="entry name" value="RNA3'P_cycl/enolpyr_Trfase_a/b"/>
</dbReference>
<dbReference type="SUPFAM" id="SSF55205">
    <property type="entry name" value="EPT/RTPC-like"/>
    <property type="match status" value="1"/>
</dbReference>
<dbReference type="PANTHER" id="PTHR21090">
    <property type="entry name" value="AROM/DEHYDROQUINATE SYNTHASE"/>
    <property type="match status" value="1"/>
</dbReference>
<dbReference type="Gene3D" id="3.65.10.10">
    <property type="entry name" value="Enolpyruvate transferase domain"/>
    <property type="match status" value="1"/>
</dbReference>
<feature type="non-terminal residue" evidence="3">
    <location>
        <position position="1"/>
    </location>
</feature>
<proteinExistence type="predicted"/>
<dbReference type="InterPro" id="IPR036968">
    <property type="entry name" value="Enolpyruvate_Tfrase_sf"/>
</dbReference>
<dbReference type="EMBL" id="UINC01185999">
    <property type="protein sequence ID" value="SVD98004.1"/>
    <property type="molecule type" value="Genomic_DNA"/>
</dbReference>
<reference evidence="3" key="1">
    <citation type="submission" date="2018-05" db="EMBL/GenBank/DDBJ databases">
        <authorList>
            <person name="Lanie J.A."/>
            <person name="Ng W.-L."/>
            <person name="Kazmierczak K.M."/>
            <person name="Andrzejewski T.M."/>
            <person name="Davidsen T.M."/>
            <person name="Wayne K.J."/>
            <person name="Tettelin H."/>
            <person name="Glass J.I."/>
            <person name="Rusch D."/>
            <person name="Podicherti R."/>
            <person name="Tsui H.-C.T."/>
            <person name="Winkler M.E."/>
        </authorList>
    </citation>
    <scope>NUCLEOTIDE SEQUENCE</scope>
</reference>
<gene>
    <name evidence="3" type="ORF">METZ01_LOCUS450858</name>
</gene>
<dbReference type="PANTHER" id="PTHR21090:SF5">
    <property type="entry name" value="PENTAFUNCTIONAL AROM POLYPEPTIDE"/>
    <property type="match status" value="1"/>
</dbReference>
<keyword evidence="1" id="KW-0808">Transferase</keyword>
<dbReference type="InterPro" id="IPR001986">
    <property type="entry name" value="Enolpyruvate_Tfrase_dom"/>
</dbReference>
<dbReference type="GO" id="GO:0009423">
    <property type="term" value="P:chorismate biosynthetic process"/>
    <property type="evidence" value="ECO:0007669"/>
    <property type="project" value="TreeGrafter"/>
</dbReference>
<name>A0A382ZR81_9ZZZZ</name>
<protein>
    <recommendedName>
        <fullName evidence="2">Enolpyruvate transferase domain-containing protein</fullName>
    </recommendedName>
</protein>
<evidence type="ECO:0000256" key="1">
    <source>
        <dbReference type="ARBA" id="ARBA00022679"/>
    </source>
</evidence>
<sequence>GRRPVTVARWPGSGWQIDAEFPAWLPLSGSVSRQDDLGDSIMTAIAIAPLAGETVRFTELGRLRVQECERVDAMRTGLANCGAVVVESGDTLEISPGELHGATIETHDDHRVAMCFATLGLKVPGIRIKNPACVRKTFPTFFQKLAAPIPGGLGATLLDEQGSPLEPDQLAAD</sequence>
<feature type="domain" description="Enolpyruvate transferase" evidence="2">
    <location>
        <begin position="36"/>
        <end position="145"/>
    </location>
</feature>
<dbReference type="AlphaFoldDB" id="A0A382ZR81"/>
<evidence type="ECO:0000313" key="3">
    <source>
        <dbReference type="EMBL" id="SVD98004.1"/>
    </source>
</evidence>
<dbReference type="GO" id="GO:0003866">
    <property type="term" value="F:3-phosphoshikimate 1-carboxyvinyltransferase activity"/>
    <property type="evidence" value="ECO:0007669"/>
    <property type="project" value="TreeGrafter"/>
</dbReference>
<evidence type="ECO:0000259" key="2">
    <source>
        <dbReference type="Pfam" id="PF00275"/>
    </source>
</evidence>
<dbReference type="Pfam" id="PF00275">
    <property type="entry name" value="EPSP_synthase"/>
    <property type="match status" value="1"/>
</dbReference>
<accession>A0A382ZR81</accession>